<organism evidence="10 11">
    <name type="scientific">Alkalibaculum sporogenes</name>
    <dbReference type="NCBI Taxonomy" id="2655001"/>
    <lineage>
        <taxon>Bacteria</taxon>
        <taxon>Bacillati</taxon>
        <taxon>Bacillota</taxon>
        <taxon>Clostridia</taxon>
        <taxon>Eubacteriales</taxon>
        <taxon>Eubacteriaceae</taxon>
        <taxon>Alkalibaculum</taxon>
    </lineage>
</organism>
<dbReference type="InterPro" id="IPR036021">
    <property type="entry name" value="Tungsten_al_ferr_oxy-like_C"/>
</dbReference>
<dbReference type="PANTHER" id="PTHR30038">
    <property type="entry name" value="ALDEHYDE FERREDOXIN OXIDOREDUCTASE"/>
    <property type="match status" value="1"/>
</dbReference>
<dbReference type="SMART" id="SM00790">
    <property type="entry name" value="AFOR_N"/>
    <property type="match status" value="1"/>
</dbReference>
<comment type="cofactor">
    <cofactor evidence="1">
        <name>[4Fe-4S] cluster</name>
        <dbReference type="ChEBI" id="CHEBI:49883"/>
    </cofactor>
</comment>
<dbReference type="GO" id="GO:0051539">
    <property type="term" value="F:4 iron, 4 sulfur cluster binding"/>
    <property type="evidence" value="ECO:0007669"/>
    <property type="project" value="UniProtKB-KW"/>
</dbReference>
<evidence type="ECO:0000313" key="11">
    <source>
        <dbReference type="Proteomes" id="UP000440004"/>
    </source>
</evidence>
<dbReference type="Proteomes" id="UP000440004">
    <property type="component" value="Unassembled WGS sequence"/>
</dbReference>
<keyword evidence="6" id="KW-0408">Iron</keyword>
<dbReference type="InterPro" id="IPR001203">
    <property type="entry name" value="OxRdtase_Ald_Fedxn_C"/>
</dbReference>
<dbReference type="InterPro" id="IPR013983">
    <property type="entry name" value="Ald_Fedxn_OxRdtase_N"/>
</dbReference>
<keyword evidence="5" id="KW-0560">Oxidoreductase</keyword>
<dbReference type="Pfam" id="PF02730">
    <property type="entry name" value="AFOR_N"/>
    <property type="match status" value="1"/>
</dbReference>
<dbReference type="GO" id="GO:0046872">
    <property type="term" value="F:metal ion binding"/>
    <property type="evidence" value="ECO:0007669"/>
    <property type="project" value="UniProtKB-KW"/>
</dbReference>
<comment type="caution">
    <text evidence="10">The sequence shown here is derived from an EMBL/GenBank/DDBJ whole genome shotgun (WGS) entry which is preliminary data.</text>
</comment>
<evidence type="ECO:0000259" key="9">
    <source>
        <dbReference type="SMART" id="SM00790"/>
    </source>
</evidence>
<evidence type="ECO:0000256" key="3">
    <source>
        <dbReference type="ARBA" id="ARBA00022485"/>
    </source>
</evidence>
<dbReference type="InterPro" id="IPR036503">
    <property type="entry name" value="Ald_Fedxn_OxRdtase_N_sf"/>
</dbReference>
<comment type="similarity">
    <text evidence="2">Belongs to the AOR/FOR family.</text>
</comment>
<dbReference type="Gene3D" id="3.60.9.10">
    <property type="entry name" value="Aldehyde ferredoxin oxidoreductase, N-terminal domain"/>
    <property type="match status" value="1"/>
</dbReference>
<dbReference type="InterPro" id="IPR013984">
    <property type="entry name" value="Ald_Fedxn_OxRdtase_dom2"/>
</dbReference>
<evidence type="ECO:0000256" key="5">
    <source>
        <dbReference type="ARBA" id="ARBA00023002"/>
    </source>
</evidence>
<evidence type="ECO:0000256" key="4">
    <source>
        <dbReference type="ARBA" id="ARBA00022723"/>
    </source>
</evidence>
<dbReference type="Gene3D" id="1.10.569.10">
    <property type="entry name" value="Aldehyde Ferredoxin Oxidoreductase Protein, subunit A, domain 2"/>
    <property type="match status" value="1"/>
</dbReference>
<keyword evidence="4" id="KW-0479">Metal-binding</keyword>
<name>A0A6A7K5K3_9FIRM</name>
<keyword evidence="3" id="KW-0004">4Fe-4S</keyword>
<evidence type="ECO:0000256" key="6">
    <source>
        <dbReference type="ARBA" id="ARBA00023004"/>
    </source>
</evidence>
<gene>
    <name evidence="10" type="ORF">GC105_01905</name>
</gene>
<comment type="cofactor">
    <cofactor evidence="8">
        <name>tungstopterin</name>
        <dbReference type="ChEBI" id="CHEBI:30402"/>
    </cofactor>
</comment>
<dbReference type="PANTHER" id="PTHR30038:SF0">
    <property type="entry name" value="TUNGSTEN-CONTAINING ALDEHYDE FERREDOXIN OXIDOREDUCTASE"/>
    <property type="match status" value="1"/>
</dbReference>
<reference evidence="10 11" key="1">
    <citation type="submission" date="2019-10" db="EMBL/GenBank/DDBJ databases">
        <title>Alkalibaculum tamaniensis sp.nov., a new alkaliphilic acetogen, isolated on methoxylated aromatics from a mud volcano.</title>
        <authorList>
            <person name="Khomyakova M.A."/>
            <person name="Merkel A.Y."/>
            <person name="Bonch-Osmolovskaya E.A."/>
            <person name="Slobodkin A.I."/>
        </authorList>
    </citation>
    <scope>NUCLEOTIDE SEQUENCE [LARGE SCALE GENOMIC DNA]</scope>
    <source>
        <strain evidence="10 11">M08DMB</strain>
    </source>
</reference>
<dbReference type="SUPFAM" id="SSF56228">
    <property type="entry name" value="Aldehyde ferredoxin oxidoreductase, N-terminal domain"/>
    <property type="match status" value="1"/>
</dbReference>
<dbReference type="RefSeq" id="WP_152801127.1">
    <property type="nucleotide sequence ID" value="NZ_WHNX01000002.1"/>
</dbReference>
<evidence type="ECO:0000313" key="10">
    <source>
        <dbReference type="EMBL" id="MPW24547.1"/>
    </source>
</evidence>
<proteinExistence type="inferred from homology"/>
<dbReference type="InterPro" id="IPR013985">
    <property type="entry name" value="Ald_Fedxn_OxRdtase_dom3"/>
</dbReference>
<dbReference type="InterPro" id="IPR051919">
    <property type="entry name" value="W-dependent_AOR"/>
</dbReference>
<dbReference type="SUPFAM" id="SSF48310">
    <property type="entry name" value="Aldehyde ferredoxin oxidoreductase, C-terminal domains"/>
    <property type="match status" value="1"/>
</dbReference>
<evidence type="ECO:0000256" key="1">
    <source>
        <dbReference type="ARBA" id="ARBA00001966"/>
    </source>
</evidence>
<accession>A0A6A7K5K3</accession>
<dbReference type="GO" id="GO:0009055">
    <property type="term" value="F:electron transfer activity"/>
    <property type="evidence" value="ECO:0007669"/>
    <property type="project" value="InterPro"/>
</dbReference>
<dbReference type="Pfam" id="PF01314">
    <property type="entry name" value="AFOR_C"/>
    <property type="match status" value="1"/>
</dbReference>
<dbReference type="GO" id="GO:0016625">
    <property type="term" value="F:oxidoreductase activity, acting on the aldehyde or oxo group of donors, iron-sulfur protein as acceptor"/>
    <property type="evidence" value="ECO:0007669"/>
    <property type="project" value="InterPro"/>
</dbReference>
<evidence type="ECO:0000256" key="8">
    <source>
        <dbReference type="ARBA" id="ARBA00049934"/>
    </source>
</evidence>
<sequence>MWKTVRINSKSKTITTEDYNKTYVGLGGRGLIAQFLHDEVDPTCDPLGEDSKIIFCTSLFAGTGLVCANRLSVGAKSPLTGGIKESNVGGNAAAAFAEHNIRSIIIENKPENSNSLYMLFINADGNISLEDASTYEGMNNYEFVENMQKLYGEKVSVISIGNAGERLYKNSSLQVTEFGTNYPCRAAGRGGLGSVLGSKRIKGIVIQKAKAKTEYPYADKETFMRLRKELNQSVIESSKTSPFSLVGTASTIDFVGPAGIIPTHNFTGEISDKIDNLKSDKFMSFVNKNGKNQHPCQAGCLIKCSNIVNDDQGNFLTGGFEYETIALCGPNCDIYDYETIAKIDRYCDDIGLDTIETGATIGVCMDAGVIPWGDTHAALDLCKQMGEGTDLGNLLGQGTEIVGKHYNSNRIPTCKGQAIPGYDPRGSIGTGFTYATTSMGADHTAGITLGPDDPTDIEAAVATSDTMQHIFAIADSMTCMMAMATLGGQLDKVALLYNAMYDTELNAGDLFAAADKNLLLEKEFNEKAGWKPEDNVIPEFFRNEPLPSTGRKFDIPQSLLSGIDKVQ</sequence>
<evidence type="ECO:0000256" key="7">
    <source>
        <dbReference type="ARBA" id="ARBA00023014"/>
    </source>
</evidence>
<keyword evidence="7" id="KW-0411">Iron-sulfur</keyword>
<dbReference type="EMBL" id="WHNX01000002">
    <property type="protein sequence ID" value="MPW24547.1"/>
    <property type="molecule type" value="Genomic_DNA"/>
</dbReference>
<keyword evidence="11" id="KW-1185">Reference proteome</keyword>
<protein>
    <submittedName>
        <fullName evidence="10">Aldehyde ferredoxin oxidoreductase</fullName>
    </submittedName>
</protein>
<feature type="domain" description="Aldehyde ferredoxin oxidoreductase N-terminal" evidence="9">
    <location>
        <begin position="1"/>
        <end position="210"/>
    </location>
</feature>
<dbReference type="AlphaFoldDB" id="A0A6A7K5K3"/>
<dbReference type="Gene3D" id="1.10.599.10">
    <property type="entry name" value="Aldehyde Ferredoxin Oxidoreductase Protein, subunit A, domain 3"/>
    <property type="match status" value="1"/>
</dbReference>
<evidence type="ECO:0000256" key="2">
    <source>
        <dbReference type="ARBA" id="ARBA00011032"/>
    </source>
</evidence>